<comment type="similarity">
    <text evidence="6">Belongs to the BamD family.</text>
</comment>
<dbReference type="Pfam" id="PF13525">
    <property type="entry name" value="YfiO"/>
    <property type="match status" value="1"/>
</dbReference>
<evidence type="ECO:0000256" key="3">
    <source>
        <dbReference type="ARBA" id="ARBA00023139"/>
    </source>
</evidence>
<evidence type="ECO:0000256" key="7">
    <source>
        <dbReference type="SAM" id="SignalP"/>
    </source>
</evidence>
<sequence length="252" mass="29239">MIRKQAPFSSILLLVSILASGLSGCSLLPEQIDVTEDWSANRFYFEAHEAMTSGGYEKAIEYFEKLQARFPYDKHAMQAQIETIYAYYKWDESASAIAAADRFIKQHPRHPSVDYVYYMRGLVNYDEGRTMLSDIALTDPATRDPKAMREAFHYFSKLVTRFPQSKYSEDARKRMLFTRNKLAEHELHVAKFYMDREAYVAASKRANYVIENFQKTPVVRDALLLLVDIYHKMGMEDLAADTERVYAANYPE</sequence>
<name>A0A8J6TPU7_9GAMM</name>
<gene>
    <name evidence="6" type="primary">bamD</name>
    <name evidence="9" type="ORF">H8D24_01525</name>
</gene>
<proteinExistence type="inferred from homology"/>
<comment type="subunit">
    <text evidence="6">Part of the Bam complex.</text>
</comment>
<evidence type="ECO:0000313" key="9">
    <source>
        <dbReference type="EMBL" id="MBC8519076.1"/>
    </source>
</evidence>
<protein>
    <recommendedName>
        <fullName evidence="6">Outer membrane protein assembly factor BamD</fullName>
    </recommendedName>
</protein>
<dbReference type="PANTHER" id="PTHR37423:SF1">
    <property type="entry name" value="OUTER MEMBRANE PROTEIN ASSEMBLY FACTOR BAMD"/>
    <property type="match status" value="1"/>
</dbReference>
<keyword evidence="5 6" id="KW-0449">Lipoprotein</keyword>
<evidence type="ECO:0000256" key="2">
    <source>
        <dbReference type="ARBA" id="ARBA00023136"/>
    </source>
</evidence>
<accession>A0A8J6TPU7</accession>
<feature type="signal peptide" evidence="7">
    <location>
        <begin position="1"/>
        <end position="24"/>
    </location>
</feature>
<dbReference type="CDD" id="cd15830">
    <property type="entry name" value="BamD"/>
    <property type="match status" value="1"/>
</dbReference>
<evidence type="ECO:0000256" key="5">
    <source>
        <dbReference type="ARBA" id="ARBA00023288"/>
    </source>
</evidence>
<keyword evidence="3 6" id="KW-0564">Palmitate</keyword>
<dbReference type="NCBIfam" id="TIGR03302">
    <property type="entry name" value="OM_YfiO"/>
    <property type="match status" value="1"/>
</dbReference>
<evidence type="ECO:0000259" key="8">
    <source>
        <dbReference type="Pfam" id="PF13525"/>
    </source>
</evidence>
<evidence type="ECO:0000256" key="1">
    <source>
        <dbReference type="ARBA" id="ARBA00022729"/>
    </source>
</evidence>
<feature type="chain" id="PRO_5035347153" description="Outer membrane protein assembly factor BamD" evidence="7">
    <location>
        <begin position="25"/>
        <end position="252"/>
    </location>
</feature>
<organism evidence="9 10">
    <name type="scientific">Candidatus Thiopontia autotrophica</name>
    <dbReference type="NCBI Taxonomy" id="2841688"/>
    <lineage>
        <taxon>Bacteria</taxon>
        <taxon>Pseudomonadati</taxon>
        <taxon>Pseudomonadota</taxon>
        <taxon>Gammaproteobacteria</taxon>
        <taxon>Candidatus Thiopontia</taxon>
    </lineage>
</organism>
<dbReference type="GO" id="GO:1990063">
    <property type="term" value="C:Bam protein complex"/>
    <property type="evidence" value="ECO:0007669"/>
    <property type="project" value="TreeGrafter"/>
</dbReference>
<evidence type="ECO:0000256" key="6">
    <source>
        <dbReference type="HAMAP-Rule" id="MF_00922"/>
    </source>
</evidence>
<dbReference type="InterPro" id="IPR011990">
    <property type="entry name" value="TPR-like_helical_dom_sf"/>
</dbReference>
<dbReference type="SUPFAM" id="SSF48452">
    <property type="entry name" value="TPR-like"/>
    <property type="match status" value="1"/>
</dbReference>
<comment type="subcellular location">
    <subcellularLocation>
        <location evidence="6">Cell outer membrane</location>
        <topology evidence="6">Lipid-anchor</topology>
    </subcellularLocation>
</comment>
<dbReference type="HAMAP" id="MF_00922">
    <property type="entry name" value="OM_assembly_BamD"/>
    <property type="match status" value="1"/>
</dbReference>
<dbReference type="GO" id="GO:0051205">
    <property type="term" value="P:protein insertion into membrane"/>
    <property type="evidence" value="ECO:0007669"/>
    <property type="project" value="UniProtKB-UniRule"/>
</dbReference>
<dbReference type="EMBL" id="JACNFK010000015">
    <property type="protein sequence ID" value="MBC8519076.1"/>
    <property type="molecule type" value="Genomic_DNA"/>
</dbReference>
<dbReference type="InterPro" id="IPR039565">
    <property type="entry name" value="BamD-like"/>
</dbReference>
<dbReference type="GO" id="GO:0043165">
    <property type="term" value="P:Gram-negative-bacterium-type cell outer membrane assembly"/>
    <property type="evidence" value="ECO:0007669"/>
    <property type="project" value="UniProtKB-UniRule"/>
</dbReference>
<keyword evidence="2 6" id="KW-0472">Membrane</keyword>
<dbReference type="PROSITE" id="PS51257">
    <property type="entry name" value="PROKAR_LIPOPROTEIN"/>
    <property type="match status" value="1"/>
</dbReference>
<comment type="caution">
    <text evidence="9">The sequence shown here is derived from an EMBL/GenBank/DDBJ whole genome shotgun (WGS) entry which is preliminary data.</text>
</comment>
<keyword evidence="4 6" id="KW-0998">Cell outer membrane</keyword>
<reference evidence="9 10" key="1">
    <citation type="submission" date="2020-08" db="EMBL/GenBank/DDBJ databases">
        <title>Bridging the membrane lipid divide: bacteria of the FCB group superphylum have the potential to synthesize archaeal ether lipids.</title>
        <authorList>
            <person name="Villanueva L."/>
            <person name="Von Meijenfeldt F.A.B."/>
            <person name="Westbye A.B."/>
            <person name="Yadav S."/>
            <person name="Hopmans E.C."/>
            <person name="Dutilh B.E."/>
            <person name="Sinninghe Damste J.S."/>
        </authorList>
    </citation>
    <scope>NUCLEOTIDE SEQUENCE [LARGE SCALE GENOMIC DNA]</scope>
    <source>
        <strain evidence="9">NIOZ-UU100</strain>
    </source>
</reference>
<evidence type="ECO:0000313" key="10">
    <source>
        <dbReference type="Proteomes" id="UP000654401"/>
    </source>
</evidence>
<evidence type="ECO:0000256" key="4">
    <source>
        <dbReference type="ARBA" id="ARBA00023237"/>
    </source>
</evidence>
<dbReference type="InterPro" id="IPR017689">
    <property type="entry name" value="BamD"/>
</dbReference>
<dbReference type="AlphaFoldDB" id="A0A8J6TPU7"/>
<dbReference type="PANTHER" id="PTHR37423">
    <property type="entry name" value="SOLUBLE LYTIC MUREIN TRANSGLYCOSYLASE-RELATED"/>
    <property type="match status" value="1"/>
</dbReference>
<dbReference type="Proteomes" id="UP000654401">
    <property type="component" value="Unassembled WGS sequence"/>
</dbReference>
<comment type="function">
    <text evidence="6">Part of the outer membrane protein assembly complex, which is involved in assembly and insertion of beta-barrel proteins into the outer membrane.</text>
</comment>
<keyword evidence="1 6" id="KW-0732">Signal</keyword>
<feature type="domain" description="Outer membrane lipoprotein BamD-like" evidence="8">
    <location>
        <begin position="38"/>
        <end position="242"/>
    </location>
</feature>
<dbReference type="Gene3D" id="1.25.40.10">
    <property type="entry name" value="Tetratricopeptide repeat domain"/>
    <property type="match status" value="1"/>
</dbReference>